<evidence type="ECO:0000313" key="4">
    <source>
        <dbReference type="Proteomes" id="UP000825935"/>
    </source>
</evidence>
<feature type="region of interest" description="Disordered" evidence="2">
    <location>
        <begin position="748"/>
        <end position="796"/>
    </location>
</feature>
<dbReference type="Proteomes" id="UP000825935">
    <property type="component" value="Chromosome 3"/>
</dbReference>
<feature type="compositionally biased region" description="Basic and acidic residues" evidence="2">
    <location>
        <begin position="85"/>
        <end position="99"/>
    </location>
</feature>
<feature type="region of interest" description="Disordered" evidence="2">
    <location>
        <begin position="698"/>
        <end position="731"/>
    </location>
</feature>
<organism evidence="3 4">
    <name type="scientific">Ceratopteris richardii</name>
    <name type="common">Triangle waterfern</name>
    <dbReference type="NCBI Taxonomy" id="49495"/>
    <lineage>
        <taxon>Eukaryota</taxon>
        <taxon>Viridiplantae</taxon>
        <taxon>Streptophyta</taxon>
        <taxon>Embryophyta</taxon>
        <taxon>Tracheophyta</taxon>
        <taxon>Polypodiopsida</taxon>
        <taxon>Polypodiidae</taxon>
        <taxon>Polypodiales</taxon>
        <taxon>Pteridineae</taxon>
        <taxon>Pteridaceae</taxon>
        <taxon>Parkerioideae</taxon>
        <taxon>Ceratopteris</taxon>
    </lineage>
</organism>
<evidence type="ECO:0000313" key="3">
    <source>
        <dbReference type="EMBL" id="KAH7441573.1"/>
    </source>
</evidence>
<feature type="compositionally biased region" description="Basic and acidic residues" evidence="2">
    <location>
        <begin position="760"/>
        <end position="774"/>
    </location>
</feature>
<evidence type="ECO:0000256" key="2">
    <source>
        <dbReference type="SAM" id="MobiDB-lite"/>
    </source>
</evidence>
<evidence type="ECO:0000256" key="1">
    <source>
        <dbReference type="SAM" id="Coils"/>
    </source>
</evidence>
<feature type="coiled-coil region" evidence="1">
    <location>
        <begin position="312"/>
        <end position="339"/>
    </location>
</feature>
<feature type="region of interest" description="Disordered" evidence="2">
    <location>
        <begin position="835"/>
        <end position="864"/>
    </location>
</feature>
<gene>
    <name evidence="3" type="ORF">KP509_03G044100</name>
</gene>
<feature type="compositionally biased region" description="Polar residues" evidence="2">
    <location>
        <begin position="837"/>
        <end position="847"/>
    </location>
</feature>
<feature type="compositionally biased region" description="Polar residues" evidence="2">
    <location>
        <begin position="211"/>
        <end position="225"/>
    </location>
</feature>
<feature type="coiled-coil region" evidence="1">
    <location>
        <begin position="366"/>
        <end position="460"/>
    </location>
</feature>
<dbReference type="InterPro" id="IPR043424">
    <property type="entry name" value="BLT-like"/>
</dbReference>
<feature type="compositionally biased region" description="Acidic residues" evidence="2">
    <location>
        <begin position="652"/>
        <end position="666"/>
    </location>
</feature>
<dbReference type="EMBL" id="CM035408">
    <property type="protein sequence ID" value="KAH7441573.1"/>
    <property type="molecule type" value="Genomic_DNA"/>
</dbReference>
<proteinExistence type="predicted"/>
<dbReference type="PANTHER" id="PTHR31071:SF2">
    <property type="entry name" value="ACTIN CYTOSKELETON-REGULATORY COMPLEX PAN-LIKE PROTEIN"/>
    <property type="match status" value="1"/>
</dbReference>
<name>A0A8T2V6U9_CERRI</name>
<reference evidence="3" key="1">
    <citation type="submission" date="2021-08" db="EMBL/GenBank/DDBJ databases">
        <title>WGS assembly of Ceratopteris richardii.</title>
        <authorList>
            <person name="Marchant D.B."/>
            <person name="Chen G."/>
            <person name="Jenkins J."/>
            <person name="Shu S."/>
            <person name="Leebens-Mack J."/>
            <person name="Grimwood J."/>
            <person name="Schmutz J."/>
            <person name="Soltis P."/>
            <person name="Soltis D."/>
            <person name="Chen Z.-H."/>
        </authorList>
    </citation>
    <scope>NUCLEOTIDE SEQUENCE</scope>
    <source>
        <strain evidence="3">Whitten #5841</strain>
        <tissue evidence="3">Leaf</tissue>
    </source>
</reference>
<feature type="region of interest" description="Disordered" evidence="2">
    <location>
        <begin position="44"/>
        <end position="246"/>
    </location>
</feature>
<protein>
    <submittedName>
        <fullName evidence="3">Uncharacterized protein</fullName>
    </submittedName>
</protein>
<feature type="compositionally biased region" description="Basic and acidic residues" evidence="2">
    <location>
        <begin position="44"/>
        <end position="56"/>
    </location>
</feature>
<feature type="compositionally biased region" description="Basic and acidic residues" evidence="2">
    <location>
        <begin position="698"/>
        <end position="716"/>
    </location>
</feature>
<dbReference type="PANTHER" id="PTHR31071">
    <property type="entry name" value="GB|AAF24581.1"/>
    <property type="match status" value="1"/>
</dbReference>
<dbReference type="AlphaFoldDB" id="A0A8T2V6U9"/>
<comment type="caution">
    <text evidence="3">The sequence shown here is derived from an EMBL/GenBank/DDBJ whole genome shotgun (WGS) entry which is preliminary data.</text>
</comment>
<feature type="region of interest" description="Disordered" evidence="2">
    <location>
        <begin position="640"/>
        <end position="666"/>
    </location>
</feature>
<keyword evidence="4" id="KW-1185">Reference proteome</keyword>
<keyword evidence="1" id="KW-0175">Coiled coil</keyword>
<dbReference type="OrthoDB" id="691984at2759"/>
<accession>A0A8T2V6U9</accession>
<sequence>MGATTGGDGGSVPVPSWKLYENPFYDGIAAAVVAAVAIAGKHGENMPYEHDNREQDDSSLECISVGAEDLSYSSSPPPDGGIPTTEHRSAQKITCERNSQRKAGPYEAPLAGRCSVRSAHGGRPASRSIASPSHRKESAAAMEDAIARTTSGRVSAEGGGTYLEMKSKSLPFPSERIDSPSSPWSHVQPRPRSTALDSPCSSKPLKAPKFSSRSPQLNRSSQSVSPPIKPVTLMRPRSGGDVPHVRNCAFKSANSSRRSSITENDVEQLPSHRERCIVADAEIITSPREYLKSLNKSCDFREEKRMESSPVVSALSDELKRALDRVQELERFRTSARKEVDCLLKRFSDERALLRAREQEKIQAAVFAIEEELEKERKLRKKLELENKKLSRNLAEANKAVMKAEKELEKERKARQLMEDVCDELAREIGEDKAEVEALKRDHAREREEMDEERRTLQMTEAWREERVQMKLLDAKYELEERCVALDKLKLELELYLSSRQVAEGEAYSDDGQGDGLRAAAEKLKADVSWSMLFLENGNSIAPQSEDDPVSSDDIHSLRLSRDNTRCHEWGGPSDVRVKERAKWAINYAREEPNALITTDKAVGNDARNIARKAYSEYNGSLFMTKPWAQTVGTTSELLGRPSGIANHEKSEMEEDKEPIEGDVDDVATHDAGSQWRYTRQNGSDAVQDRHAQLAEEELGHIKASKADVKETETGRSKSRASSSPDSRNGLYKQVAPYQGEVLVHQNEGKHGFRKKHYEHARIESSRQKERDSKGVSPAAELSSLKQENDASAPSFMEQKVDWSDFPVYCNPLQGKRPTAAENAILHGRRDLAQWGKVSTSTQNLKTTPLLDDRGSRLQSRPKR</sequence>